<evidence type="ECO:0000313" key="3">
    <source>
        <dbReference type="Proteomes" id="UP000770661"/>
    </source>
</evidence>
<dbReference type="EMBL" id="JACEEZ010010444">
    <property type="protein sequence ID" value="KAG0721822.1"/>
    <property type="molecule type" value="Genomic_DNA"/>
</dbReference>
<sequence length="180" mass="19970">METQDGGRVGWTFTPEERRREGEVFHSPPWVVFDIRPLSGRPMPPFAWGSVFGGEELEIPRCFPVLLGGNPQKGTSIMESFKDPMSGPEEELRLASKTSLGSPRGHDGGRPTKASSPQFFPIRMQAPFPARFRSRDVKQKAMILSLTPPSPLSFKTLQPRSASRIPACRDPPKELGVFPP</sequence>
<protein>
    <submittedName>
        <fullName evidence="2">Uncharacterized protein</fullName>
    </submittedName>
</protein>
<gene>
    <name evidence="2" type="ORF">GWK47_045657</name>
</gene>
<feature type="region of interest" description="Disordered" evidence="1">
    <location>
        <begin position="1"/>
        <end position="20"/>
    </location>
</feature>
<evidence type="ECO:0000256" key="1">
    <source>
        <dbReference type="SAM" id="MobiDB-lite"/>
    </source>
</evidence>
<name>A0A8J4Y740_CHIOP</name>
<dbReference type="Proteomes" id="UP000770661">
    <property type="component" value="Unassembled WGS sequence"/>
</dbReference>
<evidence type="ECO:0000313" key="2">
    <source>
        <dbReference type="EMBL" id="KAG0721822.1"/>
    </source>
</evidence>
<keyword evidence="3" id="KW-1185">Reference proteome</keyword>
<proteinExistence type="predicted"/>
<feature type="region of interest" description="Disordered" evidence="1">
    <location>
        <begin position="74"/>
        <end position="117"/>
    </location>
</feature>
<reference evidence="2" key="1">
    <citation type="submission" date="2020-07" db="EMBL/GenBank/DDBJ databases">
        <title>The High-quality genome of the commercially important snow crab, Chionoecetes opilio.</title>
        <authorList>
            <person name="Jeong J.-H."/>
            <person name="Ryu S."/>
        </authorList>
    </citation>
    <scope>NUCLEOTIDE SEQUENCE</scope>
    <source>
        <strain evidence="2">MADBK_172401_WGS</strain>
        <tissue evidence="2">Digestive gland</tissue>
    </source>
</reference>
<organism evidence="2 3">
    <name type="scientific">Chionoecetes opilio</name>
    <name type="common">Atlantic snow crab</name>
    <name type="synonym">Cancer opilio</name>
    <dbReference type="NCBI Taxonomy" id="41210"/>
    <lineage>
        <taxon>Eukaryota</taxon>
        <taxon>Metazoa</taxon>
        <taxon>Ecdysozoa</taxon>
        <taxon>Arthropoda</taxon>
        <taxon>Crustacea</taxon>
        <taxon>Multicrustacea</taxon>
        <taxon>Malacostraca</taxon>
        <taxon>Eumalacostraca</taxon>
        <taxon>Eucarida</taxon>
        <taxon>Decapoda</taxon>
        <taxon>Pleocyemata</taxon>
        <taxon>Brachyura</taxon>
        <taxon>Eubrachyura</taxon>
        <taxon>Majoidea</taxon>
        <taxon>Majidae</taxon>
        <taxon>Chionoecetes</taxon>
    </lineage>
</organism>
<accession>A0A8J4Y740</accession>
<feature type="region of interest" description="Disordered" evidence="1">
    <location>
        <begin position="148"/>
        <end position="180"/>
    </location>
</feature>
<comment type="caution">
    <text evidence="2">The sequence shown here is derived from an EMBL/GenBank/DDBJ whole genome shotgun (WGS) entry which is preliminary data.</text>
</comment>
<dbReference type="AlphaFoldDB" id="A0A8J4Y740"/>